<proteinExistence type="predicted"/>
<dbReference type="InterPro" id="IPR053134">
    <property type="entry name" value="RNA-dir_DNA_polymerase"/>
</dbReference>
<accession>A0ABD2WI71</accession>
<dbReference type="InterPro" id="IPR043128">
    <property type="entry name" value="Rev_trsase/Diguanyl_cyclase"/>
</dbReference>
<feature type="domain" description="Reverse transcriptase" evidence="1">
    <location>
        <begin position="153"/>
        <end position="226"/>
    </location>
</feature>
<name>A0ABD2WI71_9HYME</name>
<dbReference type="Pfam" id="PF00078">
    <property type="entry name" value="RVT_1"/>
    <property type="match status" value="1"/>
</dbReference>
<dbReference type="AlphaFoldDB" id="A0ABD2WI71"/>
<evidence type="ECO:0000313" key="2">
    <source>
        <dbReference type="EMBL" id="KAL3392791.1"/>
    </source>
</evidence>
<dbReference type="EMBL" id="JBJJXI010000102">
    <property type="protein sequence ID" value="KAL3392791.1"/>
    <property type="molecule type" value="Genomic_DNA"/>
</dbReference>
<evidence type="ECO:0000313" key="3">
    <source>
        <dbReference type="Proteomes" id="UP001627154"/>
    </source>
</evidence>
<sequence length="349" mass="40612">MKVITNQLETPEDDAYELTRPTEIDYDLYSDPEDFTTIEPTDHIPESRIFTIQEDLTDLIKIDHLYETERQYIHKLIHEYKNIFHMPGETLPGTSKVEHKIITTDDDPINVKQYKYAHALKDEVNKQVQEMLDSNVTEKSDSPYNNPLWIVEKKPDSEGNKRWRIVLDFRALNDKTISDAYPLPNITEIFDQVGSAKYYSVLDLSWGFWQIRLDPRDAHKCAFSTPFEIKEAVDEGQNAVDDQADLSVLPSTSTLQNIDCMEYEQKDEQIHNDELTISTESCVLPDDPLLELPKNRLEKSVRISRGPYQPILTKFPVKITGTGNDKRKRSFSTLWYKEFNPLSPNRTFF</sequence>
<organism evidence="2 3">
    <name type="scientific">Trichogramma kaykai</name>
    <dbReference type="NCBI Taxonomy" id="54128"/>
    <lineage>
        <taxon>Eukaryota</taxon>
        <taxon>Metazoa</taxon>
        <taxon>Ecdysozoa</taxon>
        <taxon>Arthropoda</taxon>
        <taxon>Hexapoda</taxon>
        <taxon>Insecta</taxon>
        <taxon>Pterygota</taxon>
        <taxon>Neoptera</taxon>
        <taxon>Endopterygota</taxon>
        <taxon>Hymenoptera</taxon>
        <taxon>Apocrita</taxon>
        <taxon>Proctotrupomorpha</taxon>
        <taxon>Chalcidoidea</taxon>
        <taxon>Trichogrammatidae</taxon>
        <taxon>Trichogramma</taxon>
    </lineage>
</organism>
<dbReference type="InterPro" id="IPR043502">
    <property type="entry name" value="DNA/RNA_pol_sf"/>
</dbReference>
<dbReference type="PANTHER" id="PTHR24559:SF435">
    <property type="entry name" value="RIBONUCLEASE H"/>
    <property type="match status" value="1"/>
</dbReference>
<dbReference type="CDD" id="cd01647">
    <property type="entry name" value="RT_LTR"/>
    <property type="match status" value="1"/>
</dbReference>
<keyword evidence="3" id="KW-1185">Reference proteome</keyword>
<protein>
    <recommendedName>
        <fullName evidence="1">Reverse transcriptase domain-containing protein</fullName>
    </recommendedName>
</protein>
<dbReference type="SUPFAM" id="SSF56672">
    <property type="entry name" value="DNA/RNA polymerases"/>
    <property type="match status" value="1"/>
</dbReference>
<dbReference type="Proteomes" id="UP001627154">
    <property type="component" value="Unassembled WGS sequence"/>
</dbReference>
<dbReference type="InterPro" id="IPR000477">
    <property type="entry name" value="RT_dom"/>
</dbReference>
<dbReference type="GO" id="GO:0071897">
    <property type="term" value="P:DNA biosynthetic process"/>
    <property type="evidence" value="ECO:0007669"/>
    <property type="project" value="UniProtKB-ARBA"/>
</dbReference>
<dbReference type="PANTHER" id="PTHR24559">
    <property type="entry name" value="TRANSPOSON TY3-I GAG-POL POLYPROTEIN"/>
    <property type="match status" value="1"/>
</dbReference>
<comment type="caution">
    <text evidence="2">The sequence shown here is derived from an EMBL/GenBank/DDBJ whole genome shotgun (WGS) entry which is preliminary data.</text>
</comment>
<evidence type="ECO:0000259" key="1">
    <source>
        <dbReference type="Pfam" id="PF00078"/>
    </source>
</evidence>
<reference evidence="2 3" key="1">
    <citation type="journal article" date="2024" name="bioRxiv">
        <title>A reference genome for Trichogramma kaykai: A tiny desert-dwelling parasitoid wasp with competing sex-ratio distorters.</title>
        <authorList>
            <person name="Culotta J."/>
            <person name="Lindsey A.R."/>
        </authorList>
    </citation>
    <scope>NUCLEOTIDE SEQUENCE [LARGE SCALE GENOMIC DNA]</scope>
    <source>
        <strain evidence="2 3">KSX58</strain>
    </source>
</reference>
<dbReference type="Gene3D" id="3.10.10.10">
    <property type="entry name" value="HIV Type 1 Reverse Transcriptase, subunit A, domain 1"/>
    <property type="match status" value="1"/>
</dbReference>
<dbReference type="Gene3D" id="3.30.70.270">
    <property type="match status" value="1"/>
</dbReference>
<gene>
    <name evidence="2" type="ORF">TKK_012829</name>
</gene>